<dbReference type="HOGENOM" id="CLU_150646_12_0_7"/>
<dbReference type="STRING" id="177439.DP0142"/>
<dbReference type="eggNOG" id="COG1918">
    <property type="taxonomic scope" value="Bacteria"/>
</dbReference>
<gene>
    <name evidence="3" type="ordered locus">DP0142</name>
</gene>
<proteinExistence type="predicted"/>
<dbReference type="PANTHER" id="PTHR42954">
    <property type="entry name" value="FE(2+) TRANSPORT PROTEIN A"/>
    <property type="match status" value="1"/>
</dbReference>
<dbReference type="PANTHER" id="PTHR42954:SF2">
    <property type="entry name" value="FE(2+) TRANSPORT PROTEIN A"/>
    <property type="match status" value="1"/>
</dbReference>
<dbReference type="EMBL" id="CR522870">
    <property type="protein sequence ID" value="CAG34871.1"/>
    <property type="molecule type" value="Genomic_DNA"/>
</dbReference>
<dbReference type="InterPro" id="IPR052713">
    <property type="entry name" value="FeoA"/>
</dbReference>
<dbReference type="InterPro" id="IPR008988">
    <property type="entry name" value="Transcriptional_repressor_C"/>
</dbReference>
<evidence type="ECO:0000313" key="3">
    <source>
        <dbReference type="EMBL" id="CAG34871.1"/>
    </source>
</evidence>
<keyword evidence="4" id="KW-1185">Reference proteome</keyword>
<dbReference type="RefSeq" id="WP_011187387.1">
    <property type="nucleotide sequence ID" value="NC_006138.1"/>
</dbReference>
<dbReference type="SUPFAM" id="SSF50037">
    <property type="entry name" value="C-terminal domain of transcriptional repressors"/>
    <property type="match status" value="1"/>
</dbReference>
<dbReference type="KEGG" id="dps:DP0142"/>
<dbReference type="InterPro" id="IPR038157">
    <property type="entry name" value="FeoA_core_dom"/>
</dbReference>
<reference evidence="4" key="1">
    <citation type="journal article" date="2004" name="Environ. Microbiol.">
        <title>The genome of Desulfotalea psychrophila, a sulfate-reducing bacterium from permanently cold Arctic sediments.</title>
        <authorList>
            <person name="Rabus R."/>
            <person name="Ruepp A."/>
            <person name="Frickey T."/>
            <person name="Rattei T."/>
            <person name="Fartmann B."/>
            <person name="Stark M."/>
            <person name="Bauer M."/>
            <person name="Zibat A."/>
            <person name="Lombardot T."/>
            <person name="Becker I."/>
            <person name="Amann J."/>
            <person name="Gellner K."/>
            <person name="Teeling H."/>
            <person name="Leuschner W.D."/>
            <person name="Gloeckner F.-O."/>
            <person name="Lupas A.N."/>
            <person name="Amann R."/>
            <person name="Klenk H.-P."/>
        </authorList>
    </citation>
    <scope>NUCLEOTIDE SEQUENCE [LARGE SCALE GENOMIC DNA]</scope>
    <source>
        <strain evidence="4">DSM 12343 / LSv54</strain>
    </source>
</reference>
<dbReference type="Gene3D" id="2.30.30.90">
    <property type="match status" value="1"/>
</dbReference>
<evidence type="ECO:0000313" key="4">
    <source>
        <dbReference type="Proteomes" id="UP000000602"/>
    </source>
</evidence>
<protein>
    <submittedName>
        <fullName evidence="3">Related to ferrous ion transport protein A</fullName>
    </submittedName>
</protein>
<dbReference type="GO" id="GO:0046914">
    <property type="term" value="F:transition metal ion binding"/>
    <property type="evidence" value="ECO:0007669"/>
    <property type="project" value="InterPro"/>
</dbReference>
<sequence length="78" mass="8667">MAKSIHLANICHGNTYEVSGFADSDSDYAEKLFKMGFVEGTAIELAPVNLSDPIIIQIRGSRIALRKKEAQQVFVRKK</sequence>
<dbReference type="AlphaFoldDB" id="Q6AS04"/>
<accession>Q6AS04</accession>
<dbReference type="OrthoDB" id="9811076at2"/>
<evidence type="ECO:0000256" key="1">
    <source>
        <dbReference type="ARBA" id="ARBA00023004"/>
    </source>
</evidence>
<dbReference type="SMART" id="SM00899">
    <property type="entry name" value="FeoA"/>
    <property type="match status" value="1"/>
</dbReference>
<dbReference type="InterPro" id="IPR007167">
    <property type="entry name" value="Fe-transptr_FeoA-like"/>
</dbReference>
<dbReference type="Pfam" id="PF04023">
    <property type="entry name" value="FeoA"/>
    <property type="match status" value="1"/>
</dbReference>
<organism evidence="3 4">
    <name type="scientific">Desulfotalea psychrophila (strain LSv54 / DSM 12343)</name>
    <dbReference type="NCBI Taxonomy" id="177439"/>
    <lineage>
        <taxon>Bacteria</taxon>
        <taxon>Pseudomonadati</taxon>
        <taxon>Thermodesulfobacteriota</taxon>
        <taxon>Desulfobulbia</taxon>
        <taxon>Desulfobulbales</taxon>
        <taxon>Desulfocapsaceae</taxon>
        <taxon>Desulfotalea</taxon>
    </lineage>
</organism>
<feature type="domain" description="Ferrous iron transporter FeoA-like" evidence="2">
    <location>
        <begin position="5"/>
        <end position="77"/>
    </location>
</feature>
<keyword evidence="1" id="KW-0408">Iron</keyword>
<dbReference type="Proteomes" id="UP000000602">
    <property type="component" value="Chromosome"/>
</dbReference>
<name>Q6AS04_DESPS</name>
<evidence type="ECO:0000259" key="2">
    <source>
        <dbReference type="SMART" id="SM00899"/>
    </source>
</evidence>